<sequence length="694" mass="80477">MGKTEKLRKYRKCWETEKWAKGWLKEADPDANKIGEAFCKICRSFLRAHLTDLQRHANTKINREKMKNLNPQQFNQEVLSNSIIITNEQKELDLKLSLYVATHTSIKSIDHLGEILKVMGKKNNSLLSNLKLHRTKCSTLIKNVISPSLLEELILDIGTTPYSLIVDESTDVSVIKYLCLCVKYFSTKNLCVKIEFLSIIEVDICTAEALNNHVCSYLKDVGLDVTNLVGIGTDGANNLCGKHNSLFTLLKQKSPNLQIVRCICHSLNNALSKATEQFPSNIDFICREIYNWFHISPLRRFEYKATFDLLNSSNKKLHQFKQLSGTRWLARAHVVNSILDNWLELKTHFSTVIYKEKCYMARVINEMLQDNINYLFSLIIRPILNEFNHLNLTFQKNFVDIGKSYDDITSLFIFLAKKIMKDSIVTLGYESVIGNVDNDSAYNSFNHCDFGIGYNEGLSNIIISPENKNNIQSRAFMFIKQLLYEIKKRLPDNLNHFRKLQLFSPSQCLNQLHPSFIELPFINIFLKPTEFEFLSIQWDKLVTVNWTSYLAKDKIVDSYHFWAEVYTYQEAGGTFIFRQLSEFILKILVLPSSNAIVERTFSIMNSIKTKSRNRISIPMLEALLRIRCYFISSKHCCTMFTPTKDMYKRFNSQIMYPKPDELKSNNQSHTDNNPELDDDLINLFNEVCLPDFYD</sequence>
<protein>
    <submittedName>
        <fullName evidence="1">Uncharacterized protein</fullName>
    </submittedName>
</protein>
<keyword evidence="2" id="KW-1185">Reference proteome</keyword>
<dbReference type="AlphaFoldDB" id="A0A6G0YG19"/>
<dbReference type="SUPFAM" id="SSF53098">
    <property type="entry name" value="Ribonuclease H-like"/>
    <property type="match status" value="1"/>
</dbReference>
<evidence type="ECO:0000313" key="1">
    <source>
        <dbReference type="EMBL" id="KAF0755204.1"/>
    </source>
</evidence>
<organism evidence="1 2">
    <name type="scientific">Aphis craccivora</name>
    <name type="common">Cowpea aphid</name>
    <dbReference type="NCBI Taxonomy" id="307492"/>
    <lineage>
        <taxon>Eukaryota</taxon>
        <taxon>Metazoa</taxon>
        <taxon>Ecdysozoa</taxon>
        <taxon>Arthropoda</taxon>
        <taxon>Hexapoda</taxon>
        <taxon>Insecta</taxon>
        <taxon>Pterygota</taxon>
        <taxon>Neoptera</taxon>
        <taxon>Paraneoptera</taxon>
        <taxon>Hemiptera</taxon>
        <taxon>Sternorrhyncha</taxon>
        <taxon>Aphidomorpha</taxon>
        <taxon>Aphidoidea</taxon>
        <taxon>Aphididae</taxon>
        <taxon>Aphidini</taxon>
        <taxon>Aphis</taxon>
        <taxon>Aphis</taxon>
    </lineage>
</organism>
<comment type="caution">
    <text evidence="1">The sequence shown here is derived from an EMBL/GenBank/DDBJ whole genome shotgun (WGS) entry which is preliminary data.</text>
</comment>
<proteinExistence type="predicted"/>
<reference evidence="1 2" key="1">
    <citation type="submission" date="2019-08" db="EMBL/GenBank/DDBJ databases">
        <title>Whole genome of Aphis craccivora.</title>
        <authorList>
            <person name="Voronova N.V."/>
            <person name="Shulinski R.S."/>
            <person name="Bandarenka Y.V."/>
            <person name="Zhorov D.G."/>
            <person name="Warner D."/>
        </authorList>
    </citation>
    <scope>NUCLEOTIDE SEQUENCE [LARGE SCALE GENOMIC DNA]</scope>
    <source>
        <strain evidence="1">180601</strain>
        <tissue evidence="1">Whole Body</tissue>
    </source>
</reference>
<gene>
    <name evidence="1" type="ORF">FWK35_00018831</name>
</gene>
<accession>A0A6G0YG19</accession>
<dbReference type="Proteomes" id="UP000478052">
    <property type="component" value="Unassembled WGS sequence"/>
</dbReference>
<dbReference type="EMBL" id="VUJU01004208">
    <property type="protein sequence ID" value="KAF0755204.1"/>
    <property type="molecule type" value="Genomic_DNA"/>
</dbReference>
<evidence type="ECO:0000313" key="2">
    <source>
        <dbReference type="Proteomes" id="UP000478052"/>
    </source>
</evidence>
<dbReference type="OrthoDB" id="6580350at2759"/>
<dbReference type="PANTHER" id="PTHR37162">
    <property type="entry name" value="HAT FAMILY DIMERISATION DOMAINCONTAINING PROTEIN-RELATED"/>
    <property type="match status" value="1"/>
</dbReference>
<dbReference type="InterPro" id="IPR012337">
    <property type="entry name" value="RNaseH-like_sf"/>
</dbReference>
<name>A0A6G0YG19_APHCR</name>
<dbReference type="PANTHER" id="PTHR37162:SF1">
    <property type="entry name" value="BED-TYPE DOMAIN-CONTAINING PROTEIN"/>
    <property type="match status" value="1"/>
</dbReference>